<comment type="caution">
    <text evidence="1">The sequence shown here is derived from an EMBL/GenBank/DDBJ whole genome shotgun (WGS) entry which is preliminary data.</text>
</comment>
<sequence length="235" mass="26912">MGTPADALPYWQVNVPPHERTATCPDFLVNVSPKDRGILSTPDSQYTPDTWASAQHKVASNQLNLFQRTPSELRLYLAFAWAIKRDYGSVLDFILTQRLRWAAPVVPRSSIPFACEDEDVKVLRNDWPYGVDKRIVHLVVWTKFELEEDPATGDLADGARRAIEAYVRRTFAERGVAEDRVIWFKNWRSLKSVQAVEHFHVMLFDPDPEFVREVTHGDVAMCDRAEKWDDAQGAV</sequence>
<proteinExistence type="predicted"/>
<accession>A0AAE0XKA4</accession>
<gene>
    <name evidence="1" type="ORF">B0T22DRAFT_507921</name>
</gene>
<protein>
    <recommendedName>
        <fullName evidence="3">N-acetylglucosamine-induced protein 1</fullName>
    </recommendedName>
</protein>
<dbReference type="InterPro" id="IPR022036">
    <property type="entry name" value="DUF3605"/>
</dbReference>
<name>A0AAE0XKA4_9PEZI</name>
<dbReference type="PANTHER" id="PTHR35020:SF4">
    <property type="entry name" value="N-ACETYLGLUCOSAMINE-INDUCED PROTEIN 1"/>
    <property type="match status" value="1"/>
</dbReference>
<dbReference type="Proteomes" id="UP001270362">
    <property type="component" value="Unassembled WGS sequence"/>
</dbReference>
<evidence type="ECO:0008006" key="3">
    <source>
        <dbReference type="Google" id="ProtNLM"/>
    </source>
</evidence>
<reference evidence="1" key="1">
    <citation type="journal article" date="2023" name="Mol. Phylogenet. Evol.">
        <title>Genome-scale phylogeny and comparative genomics of the fungal order Sordariales.</title>
        <authorList>
            <person name="Hensen N."/>
            <person name="Bonometti L."/>
            <person name="Westerberg I."/>
            <person name="Brannstrom I.O."/>
            <person name="Guillou S."/>
            <person name="Cros-Aarteil S."/>
            <person name="Calhoun S."/>
            <person name="Haridas S."/>
            <person name="Kuo A."/>
            <person name="Mondo S."/>
            <person name="Pangilinan J."/>
            <person name="Riley R."/>
            <person name="LaButti K."/>
            <person name="Andreopoulos B."/>
            <person name="Lipzen A."/>
            <person name="Chen C."/>
            <person name="Yan M."/>
            <person name="Daum C."/>
            <person name="Ng V."/>
            <person name="Clum A."/>
            <person name="Steindorff A."/>
            <person name="Ohm R.A."/>
            <person name="Martin F."/>
            <person name="Silar P."/>
            <person name="Natvig D.O."/>
            <person name="Lalanne C."/>
            <person name="Gautier V."/>
            <person name="Ament-Velasquez S.L."/>
            <person name="Kruys A."/>
            <person name="Hutchinson M.I."/>
            <person name="Powell A.J."/>
            <person name="Barry K."/>
            <person name="Miller A.N."/>
            <person name="Grigoriev I.V."/>
            <person name="Debuchy R."/>
            <person name="Gladieux P."/>
            <person name="Hiltunen Thoren M."/>
            <person name="Johannesson H."/>
        </authorList>
    </citation>
    <scope>NUCLEOTIDE SEQUENCE</scope>
    <source>
        <strain evidence="1">CBS 314.62</strain>
    </source>
</reference>
<evidence type="ECO:0000313" key="2">
    <source>
        <dbReference type="Proteomes" id="UP001270362"/>
    </source>
</evidence>
<dbReference type="PANTHER" id="PTHR35020">
    <property type="entry name" value="N-ACETYLGLUCOSAMINE-INDUCED PROTEIN 1"/>
    <property type="match status" value="1"/>
</dbReference>
<organism evidence="1 2">
    <name type="scientific">Podospora appendiculata</name>
    <dbReference type="NCBI Taxonomy" id="314037"/>
    <lineage>
        <taxon>Eukaryota</taxon>
        <taxon>Fungi</taxon>
        <taxon>Dikarya</taxon>
        <taxon>Ascomycota</taxon>
        <taxon>Pezizomycotina</taxon>
        <taxon>Sordariomycetes</taxon>
        <taxon>Sordariomycetidae</taxon>
        <taxon>Sordariales</taxon>
        <taxon>Podosporaceae</taxon>
        <taxon>Podospora</taxon>
    </lineage>
</organism>
<dbReference type="EMBL" id="JAULSO010000001">
    <property type="protein sequence ID" value="KAK3694982.1"/>
    <property type="molecule type" value="Genomic_DNA"/>
</dbReference>
<dbReference type="GO" id="GO:0005737">
    <property type="term" value="C:cytoplasm"/>
    <property type="evidence" value="ECO:0007669"/>
    <property type="project" value="TreeGrafter"/>
</dbReference>
<dbReference type="GO" id="GO:0006044">
    <property type="term" value="P:N-acetylglucosamine metabolic process"/>
    <property type="evidence" value="ECO:0007669"/>
    <property type="project" value="TreeGrafter"/>
</dbReference>
<dbReference type="Pfam" id="PF12239">
    <property type="entry name" value="DUF3605"/>
    <property type="match status" value="1"/>
</dbReference>
<evidence type="ECO:0000313" key="1">
    <source>
        <dbReference type="EMBL" id="KAK3694982.1"/>
    </source>
</evidence>
<reference evidence="1" key="2">
    <citation type="submission" date="2023-06" db="EMBL/GenBank/DDBJ databases">
        <authorList>
            <consortium name="Lawrence Berkeley National Laboratory"/>
            <person name="Haridas S."/>
            <person name="Hensen N."/>
            <person name="Bonometti L."/>
            <person name="Westerberg I."/>
            <person name="Brannstrom I.O."/>
            <person name="Guillou S."/>
            <person name="Cros-Aarteil S."/>
            <person name="Calhoun S."/>
            <person name="Kuo A."/>
            <person name="Mondo S."/>
            <person name="Pangilinan J."/>
            <person name="Riley R."/>
            <person name="Labutti K."/>
            <person name="Andreopoulos B."/>
            <person name="Lipzen A."/>
            <person name="Chen C."/>
            <person name="Yanf M."/>
            <person name="Daum C."/>
            <person name="Ng V."/>
            <person name="Clum A."/>
            <person name="Steindorff A."/>
            <person name="Ohm R."/>
            <person name="Martin F."/>
            <person name="Silar P."/>
            <person name="Natvig D."/>
            <person name="Lalanne C."/>
            <person name="Gautier V."/>
            <person name="Ament-Velasquez S.L."/>
            <person name="Kruys A."/>
            <person name="Hutchinson M.I."/>
            <person name="Powell A.J."/>
            <person name="Barry K."/>
            <person name="Miller A.N."/>
            <person name="Grigoriev I.V."/>
            <person name="Debuchy R."/>
            <person name="Gladieux P."/>
            <person name="Thoren M.H."/>
            <person name="Johannesson H."/>
        </authorList>
    </citation>
    <scope>NUCLEOTIDE SEQUENCE</scope>
    <source>
        <strain evidence="1">CBS 314.62</strain>
    </source>
</reference>
<keyword evidence="2" id="KW-1185">Reference proteome</keyword>
<dbReference type="AlphaFoldDB" id="A0AAE0XKA4"/>